<feature type="coiled-coil region" evidence="7">
    <location>
        <begin position="71"/>
        <end position="98"/>
    </location>
</feature>
<dbReference type="PANTHER" id="PTHR30347">
    <property type="entry name" value="POTASSIUM CHANNEL RELATED"/>
    <property type="match status" value="1"/>
</dbReference>
<keyword evidence="7" id="KW-0175">Coiled coil</keyword>
<dbReference type="Gene3D" id="1.10.287.1260">
    <property type="match status" value="1"/>
</dbReference>
<keyword evidence="3" id="KW-1003">Cell membrane</keyword>
<feature type="transmembrane region" description="Helical" evidence="8">
    <location>
        <begin position="327"/>
        <end position="346"/>
    </location>
</feature>
<dbReference type="EMBL" id="JNFF01000117">
    <property type="protein sequence ID" value="KEQ28071.1"/>
    <property type="molecule type" value="Genomic_DNA"/>
</dbReference>
<dbReference type="GO" id="GO:0008381">
    <property type="term" value="F:mechanosensitive monoatomic ion channel activity"/>
    <property type="evidence" value="ECO:0007669"/>
    <property type="project" value="UniProtKB-ARBA"/>
</dbReference>
<proteinExistence type="inferred from homology"/>
<dbReference type="Pfam" id="PF21082">
    <property type="entry name" value="MS_channel_3rd"/>
    <property type="match status" value="1"/>
</dbReference>
<feature type="transmembrane region" description="Helical" evidence="8">
    <location>
        <begin position="265"/>
        <end position="282"/>
    </location>
</feature>
<evidence type="ECO:0000313" key="11">
    <source>
        <dbReference type="EMBL" id="KEQ28071.1"/>
    </source>
</evidence>
<dbReference type="OrthoDB" id="9809206at2"/>
<feature type="transmembrane region" description="Helical" evidence="8">
    <location>
        <begin position="438"/>
        <end position="463"/>
    </location>
</feature>
<keyword evidence="6 8" id="KW-0472">Membrane</keyword>
<dbReference type="InterPro" id="IPR011066">
    <property type="entry name" value="MscS_channel_C_sf"/>
</dbReference>
<feature type="transmembrane region" description="Helical" evidence="8">
    <location>
        <begin position="411"/>
        <end position="432"/>
    </location>
</feature>
<evidence type="ECO:0000256" key="6">
    <source>
        <dbReference type="ARBA" id="ARBA00023136"/>
    </source>
</evidence>
<dbReference type="Gene3D" id="2.30.30.60">
    <property type="match status" value="1"/>
</dbReference>
<keyword evidence="12" id="KW-1185">Reference proteome</keyword>
<dbReference type="SUPFAM" id="SSF50182">
    <property type="entry name" value="Sm-like ribonucleoproteins"/>
    <property type="match status" value="1"/>
</dbReference>
<evidence type="ECO:0000259" key="10">
    <source>
        <dbReference type="Pfam" id="PF21082"/>
    </source>
</evidence>
<feature type="transmembrane region" description="Helical" evidence="8">
    <location>
        <begin position="495"/>
        <end position="522"/>
    </location>
</feature>
<name>A0A081PBJ8_9SPHI</name>
<evidence type="ECO:0000256" key="5">
    <source>
        <dbReference type="ARBA" id="ARBA00022989"/>
    </source>
</evidence>
<evidence type="ECO:0000259" key="9">
    <source>
        <dbReference type="Pfam" id="PF00924"/>
    </source>
</evidence>
<feature type="transmembrane region" description="Helical" evidence="8">
    <location>
        <begin position="542"/>
        <end position="563"/>
    </location>
</feature>
<reference evidence="11 12" key="1">
    <citation type="journal article" date="1992" name="Int. J. Syst. Bacteriol.">
        <title>Sphingobacterium antarcticus sp. nov. a Psychrotrophic Bacterium from the Soils of Schirmacher Oasis, Antarctica.</title>
        <authorList>
            <person name="Shivaji S."/>
            <person name="Ray M.K."/>
            <person name="Rao N.S."/>
            <person name="Saiserr L."/>
            <person name="Jagannadham M.V."/>
            <person name="Kumar G.S."/>
            <person name="Reddy G."/>
            <person name="Bhargava P.M."/>
        </authorList>
    </citation>
    <scope>NUCLEOTIDE SEQUENCE [LARGE SCALE GENOMIC DNA]</scope>
    <source>
        <strain evidence="11 12">4BY</strain>
    </source>
</reference>
<evidence type="ECO:0000256" key="4">
    <source>
        <dbReference type="ARBA" id="ARBA00022692"/>
    </source>
</evidence>
<evidence type="ECO:0000256" key="1">
    <source>
        <dbReference type="ARBA" id="ARBA00004651"/>
    </source>
</evidence>
<feature type="transmembrane region" description="Helical" evidence="8">
    <location>
        <begin position="610"/>
        <end position="637"/>
    </location>
</feature>
<comment type="similarity">
    <text evidence="2">Belongs to the MscS (TC 1.A.23) family.</text>
</comment>
<dbReference type="SUPFAM" id="SSF82861">
    <property type="entry name" value="Mechanosensitive channel protein MscS (YggB), transmembrane region"/>
    <property type="match status" value="1"/>
</dbReference>
<feature type="transmembrane region" description="Helical" evidence="8">
    <location>
        <begin position="382"/>
        <end position="399"/>
    </location>
</feature>
<keyword evidence="4 8" id="KW-0812">Transmembrane</keyword>
<feature type="domain" description="Mechanosensitive ion channel MscS C-terminal" evidence="10">
    <location>
        <begin position="702"/>
        <end position="781"/>
    </location>
</feature>
<dbReference type="RefSeq" id="WP_051760262.1">
    <property type="nucleotide sequence ID" value="NZ_JNFF01000117.1"/>
</dbReference>
<dbReference type="InterPro" id="IPR049278">
    <property type="entry name" value="MS_channel_C"/>
</dbReference>
<evidence type="ECO:0000256" key="2">
    <source>
        <dbReference type="ARBA" id="ARBA00008017"/>
    </source>
</evidence>
<evidence type="ECO:0000256" key="3">
    <source>
        <dbReference type="ARBA" id="ARBA00022475"/>
    </source>
</evidence>
<dbReference type="Proteomes" id="UP000028007">
    <property type="component" value="Unassembled WGS sequence"/>
</dbReference>
<dbReference type="Gene3D" id="3.30.70.100">
    <property type="match status" value="1"/>
</dbReference>
<accession>A0A081PBJ8</accession>
<dbReference type="Pfam" id="PF00924">
    <property type="entry name" value="MS_channel_2nd"/>
    <property type="match status" value="1"/>
</dbReference>
<comment type="caution">
    <text evidence="11">The sequence shown here is derived from an EMBL/GenBank/DDBJ whole genome shotgun (WGS) entry which is preliminary data.</text>
</comment>
<dbReference type="InterPro" id="IPR052702">
    <property type="entry name" value="MscS-like_channel"/>
</dbReference>
<evidence type="ECO:0000256" key="7">
    <source>
        <dbReference type="SAM" id="Coils"/>
    </source>
</evidence>
<dbReference type="PANTHER" id="PTHR30347:SF1">
    <property type="entry name" value="MECHANOSENSITIVE CHANNEL MSCK"/>
    <property type="match status" value="1"/>
</dbReference>
<feature type="transmembrane region" description="Helical" evidence="8">
    <location>
        <begin position="358"/>
        <end position="376"/>
    </location>
</feature>
<dbReference type="SUPFAM" id="SSF82689">
    <property type="entry name" value="Mechanosensitive channel protein MscS (YggB), C-terminal domain"/>
    <property type="match status" value="1"/>
</dbReference>
<keyword evidence="5 8" id="KW-1133">Transmembrane helix</keyword>
<dbReference type="InterPro" id="IPR023408">
    <property type="entry name" value="MscS_beta-dom_sf"/>
</dbReference>
<dbReference type="AlphaFoldDB" id="A0A081PBJ8"/>
<comment type="subcellular location">
    <subcellularLocation>
        <location evidence="1">Cell membrane</location>
        <topology evidence="1">Multi-pass membrane protein</topology>
    </subcellularLocation>
</comment>
<feature type="transmembrane region" description="Helical" evidence="8">
    <location>
        <begin position="302"/>
        <end position="321"/>
    </location>
</feature>
<dbReference type="InterPro" id="IPR011014">
    <property type="entry name" value="MscS_channel_TM-2"/>
</dbReference>
<dbReference type="eggNOG" id="COG3264">
    <property type="taxonomic scope" value="Bacteria"/>
</dbReference>
<evidence type="ECO:0000256" key="8">
    <source>
        <dbReference type="SAM" id="Phobius"/>
    </source>
</evidence>
<sequence length="782" mass="88253">MSERRLRSPYSFFLLLTILLSLNFSEVFGQIQLLPVRDTLPASQDTVLYQIQKAQATLDEVNINNQKGFNIARIRSGLEEMEQNLEPLEADLETKDKTLDMKSLQSYGLILKDSRAKLMDWQSFLASHHHDLLAQQLRLKTFSKDSTLAQYDGDSSYRQLYATQIVDVRGKLALGLITVATELDSVSTLLADVSASSSRVNNLQAMLDEQLKISGKSQLGKESPYIWSAPRVAEDISIKDLLNSTFQGQNKILKYFIRSTWDNRILLLLISVAFFVWVYRNLKKVSSPELKEAVGEVNLLYLNRYPILASLIFLFNLTPLFEPESPAFYIELNQFFLLLVLTAYFWKKVKPEELKHWLLSVVLYMIVILTTVVVHSAIWMRLWLLILNLGSLYLGVVFYRRLQRANFDQKLVRPVLIIYLIFNVLSVLLNVFGRVSLAKAYSITAIIGLTQVIGLAVFIQVVIEAIEIQIRISACSNGLFSRINIAKSRATFYKLLTGLAILLWMLVFLINLGIASGVYNFIEQVLTKSRSFGSISYQLSNVLYFVIIIYISNLLQKYVGLLWSGNNLTFAGKTEPKSSKLALFRLLIIVIGFLFAVMASGIPVDKLTVMLGAFGVGVGLGMQNIINNFVSGIILIFEKPFRIGDYIELAEKKGKIQDIGIRSSKMLTAQGSEVIIPNGDLLSGRVVNWTLSNDYLKTELLFKVSNETDLDMLRKLIESEVKKSTVIVKRLAPEVLVNAITADAVELKVMVWVNSVYQEANFKSQLFTALLAQFKTLGIKIL</sequence>
<dbReference type="GO" id="GO:0005886">
    <property type="term" value="C:plasma membrane"/>
    <property type="evidence" value="ECO:0007669"/>
    <property type="project" value="UniProtKB-SubCell"/>
</dbReference>
<gene>
    <name evidence="11" type="ORF">N180_00070</name>
</gene>
<feature type="transmembrane region" description="Helical" evidence="8">
    <location>
        <begin position="583"/>
        <end position="604"/>
    </location>
</feature>
<protein>
    <submittedName>
        <fullName evidence="11">Mechanosensitive ion channel protein</fullName>
    </submittedName>
</protein>
<dbReference type="InterPro" id="IPR006685">
    <property type="entry name" value="MscS_channel_2nd"/>
</dbReference>
<evidence type="ECO:0000313" key="12">
    <source>
        <dbReference type="Proteomes" id="UP000028007"/>
    </source>
</evidence>
<organism evidence="11 12">
    <name type="scientific">Pedobacter antarcticus 4BY</name>
    <dbReference type="NCBI Taxonomy" id="1358423"/>
    <lineage>
        <taxon>Bacteria</taxon>
        <taxon>Pseudomonadati</taxon>
        <taxon>Bacteroidota</taxon>
        <taxon>Sphingobacteriia</taxon>
        <taxon>Sphingobacteriales</taxon>
        <taxon>Sphingobacteriaceae</taxon>
        <taxon>Pedobacter</taxon>
    </lineage>
</organism>
<feature type="domain" description="Mechanosensitive ion channel MscS" evidence="9">
    <location>
        <begin position="624"/>
        <end position="690"/>
    </location>
</feature>
<dbReference type="InterPro" id="IPR010920">
    <property type="entry name" value="LSM_dom_sf"/>
</dbReference>